<name>A0A380H958_9STAP</name>
<comment type="caution">
    <text evidence="6">Lacks conserved residue(s) required for the propagation of feature annotation.</text>
</comment>
<keyword evidence="1 6" id="KW-0963">Cytoplasm</keyword>
<feature type="binding site" evidence="6">
    <location>
        <begin position="128"/>
        <end position="129"/>
    </location>
    <ligand>
        <name>S-adenosyl-L-methionine</name>
        <dbReference type="ChEBI" id="CHEBI:59789"/>
    </ligand>
</feature>
<sequence>MSIEWLSDKLSDHGIELTEKQKEQFQIYYQCLVEWNEKMNLTSITEEYDVYLKHFYDSIAPSFYFDCSGPISICDVGAGAGFPSIPLKIVYPELKVTIVDSLNKRIQFLNHLAAELGLQNVSFVHDRAESFGKGVYRESYDIVTARAVARLTVLSELCLPLVKKGGQFIALKSSKGEQELQEAEFAISILGGSVKESYSFELPEGAGERQMIIIDKRRQTSKKYPRKPGTPNKSPLVEN</sequence>
<evidence type="ECO:0000256" key="5">
    <source>
        <dbReference type="ARBA" id="ARBA00022691"/>
    </source>
</evidence>
<dbReference type="InterPro" id="IPR029063">
    <property type="entry name" value="SAM-dependent_MTases_sf"/>
</dbReference>
<evidence type="ECO:0000256" key="2">
    <source>
        <dbReference type="ARBA" id="ARBA00022552"/>
    </source>
</evidence>
<keyword evidence="5 6" id="KW-0949">S-adenosyl-L-methionine</keyword>
<feature type="region of interest" description="Disordered" evidence="7">
    <location>
        <begin position="216"/>
        <end position="239"/>
    </location>
</feature>
<evidence type="ECO:0000256" key="4">
    <source>
        <dbReference type="ARBA" id="ARBA00022679"/>
    </source>
</evidence>
<evidence type="ECO:0000313" key="8">
    <source>
        <dbReference type="EMBL" id="SUM74783.1"/>
    </source>
</evidence>
<keyword evidence="3 6" id="KW-0489">Methyltransferase</keyword>
<evidence type="ECO:0000256" key="3">
    <source>
        <dbReference type="ARBA" id="ARBA00022603"/>
    </source>
</evidence>
<feature type="binding site" evidence="6">
    <location>
        <position position="146"/>
    </location>
    <ligand>
        <name>S-adenosyl-L-methionine</name>
        <dbReference type="ChEBI" id="CHEBI:59789"/>
    </ligand>
</feature>
<dbReference type="GeneID" id="63935409"/>
<evidence type="ECO:0000313" key="9">
    <source>
        <dbReference type="Proteomes" id="UP000255425"/>
    </source>
</evidence>
<dbReference type="InterPro" id="IPR003682">
    <property type="entry name" value="rRNA_ssu_MeTfrase_G"/>
</dbReference>
<dbReference type="CDD" id="cd02440">
    <property type="entry name" value="AdoMet_MTases"/>
    <property type="match status" value="1"/>
</dbReference>
<evidence type="ECO:0000256" key="1">
    <source>
        <dbReference type="ARBA" id="ARBA00022490"/>
    </source>
</evidence>
<proteinExistence type="inferred from homology"/>
<dbReference type="GO" id="GO:0005829">
    <property type="term" value="C:cytosol"/>
    <property type="evidence" value="ECO:0007669"/>
    <property type="project" value="TreeGrafter"/>
</dbReference>
<reference evidence="8 9" key="1">
    <citation type="submission" date="2018-06" db="EMBL/GenBank/DDBJ databases">
        <authorList>
            <consortium name="Pathogen Informatics"/>
            <person name="Doyle S."/>
        </authorList>
    </citation>
    <scope>NUCLEOTIDE SEQUENCE [LARGE SCALE GENOMIC DNA]</scope>
    <source>
        <strain evidence="8 9">NCTC11807</strain>
    </source>
</reference>
<dbReference type="RefSeq" id="WP_115314091.1">
    <property type="nucleotide sequence ID" value="NZ_CP066042.1"/>
</dbReference>
<dbReference type="Gene3D" id="3.40.50.150">
    <property type="entry name" value="Vaccinia Virus protein VP39"/>
    <property type="match status" value="1"/>
</dbReference>
<keyword evidence="4 6" id="KW-0808">Transferase</keyword>
<dbReference type="AlphaFoldDB" id="A0A380H958"/>
<dbReference type="PANTHER" id="PTHR31760">
    <property type="entry name" value="S-ADENOSYL-L-METHIONINE-DEPENDENT METHYLTRANSFERASES SUPERFAMILY PROTEIN"/>
    <property type="match status" value="1"/>
</dbReference>
<accession>A0A380H958</accession>
<gene>
    <name evidence="8" type="primary">gidB</name>
    <name evidence="6" type="synonym">rsmG</name>
    <name evidence="8" type="ORF">NCTC11807_02747</name>
</gene>
<comment type="function">
    <text evidence="6">Specifically methylates the N7 position of guanine in position 535 of 16S rRNA.</text>
</comment>
<dbReference type="EMBL" id="UHDZ01000001">
    <property type="protein sequence ID" value="SUM74783.1"/>
    <property type="molecule type" value="Genomic_DNA"/>
</dbReference>
<dbReference type="Pfam" id="PF02527">
    <property type="entry name" value="GidB"/>
    <property type="match status" value="1"/>
</dbReference>
<dbReference type="Proteomes" id="UP000255425">
    <property type="component" value="Unassembled WGS sequence"/>
</dbReference>
<protein>
    <recommendedName>
        <fullName evidence="6">Ribosomal RNA small subunit methyltransferase G</fullName>
        <ecNumber evidence="6">2.1.1.-</ecNumber>
    </recommendedName>
    <alternativeName>
        <fullName evidence="6">16S rRNA 7-methylguanosine methyltransferase</fullName>
        <shortName evidence="6">16S rRNA m7G methyltransferase</shortName>
    </alternativeName>
</protein>
<comment type="similarity">
    <text evidence="6">Belongs to the methyltransferase superfamily. RNA methyltransferase RsmG family.</text>
</comment>
<comment type="subcellular location">
    <subcellularLocation>
        <location evidence="6">Cytoplasm</location>
    </subcellularLocation>
</comment>
<dbReference type="SUPFAM" id="SSF53335">
    <property type="entry name" value="S-adenosyl-L-methionine-dependent methyltransferases"/>
    <property type="match status" value="1"/>
</dbReference>
<feature type="binding site" evidence="6">
    <location>
        <position position="77"/>
    </location>
    <ligand>
        <name>S-adenosyl-L-methionine</name>
        <dbReference type="ChEBI" id="CHEBI:59789"/>
    </ligand>
</feature>
<dbReference type="EC" id="2.1.1.-" evidence="6"/>
<keyword evidence="2 6" id="KW-0698">rRNA processing</keyword>
<dbReference type="HAMAP" id="MF_00074">
    <property type="entry name" value="16SrRNA_methyltr_G"/>
    <property type="match status" value="1"/>
</dbReference>
<dbReference type="PIRSF" id="PIRSF003078">
    <property type="entry name" value="GidB"/>
    <property type="match status" value="1"/>
</dbReference>
<keyword evidence="9" id="KW-1185">Reference proteome</keyword>
<dbReference type="GO" id="GO:0070043">
    <property type="term" value="F:rRNA (guanine-N7-)-methyltransferase activity"/>
    <property type="evidence" value="ECO:0007669"/>
    <property type="project" value="UniProtKB-UniRule"/>
</dbReference>
<evidence type="ECO:0000256" key="7">
    <source>
        <dbReference type="SAM" id="MobiDB-lite"/>
    </source>
</evidence>
<dbReference type="NCBIfam" id="TIGR00138">
    <property type="entry name" value="rsmG_gidB"/>
    <property type="match status" value="1"/>
</dbReference>
<organism evidence="8 9">
    <name type="scientific">Staphylococcus saccharolyticus</name>
    <dbReference type="NCBI Taxonomy" id="33028"/>
    <lineage>
        <taxon>Bacteria</taxon>
        <taxon>Bacillati</taxon>
        <taxon>Bacillota</taxon>
        <taxon>Bacilli</taxon>
        <taxon>Bacillales</taxon>
        <taxon>Staphylococcaceae</taxon>
        <taxon>Staphylococcus</taxon>
    </lineage>
</organism>
<evidence type="ECO:0000256" key="6">
    <source>
        <dbReference type="HAMAP-Rule" id="MF_00074"/>
    </source>
</evidence>
<dbReference type="PANTHER" id="PTHR31760:SF0">
    <property type="entry name" value="S-ADENOSYL-L-METHIONINE-DEPENDENT METHYLTRANSFERASES SUPERFAMILY PROTEIN"/>
    <property type="match status" value="1"/>
</dbReference>
<dbReference type="FunFam" id="3.40.50.150:FF:000041">
    <property type="entry name" value="Ribosomal RNA small subunit methyltransferase G"/>
    <property type="match status" value="1"/>
</dbReference>
<feature type="binding site" evidence="6">
    <location>
        <position position="82"/>
    </location>
    <ligand>
        <name>S-adenosyl-L-methionine</name>
        <dbReference type="ChEBI" id="CHEBI:59789"/>
    </ligand>
</feature>